<protein>
    <recommendedName>
        <fullName evidence="8">LemA family protein</fullName>
    </recommendedName>
</protein>
<gene>
    <name evidence="6" type="ORF">C7N83_08125</name>
</gene>
<sequence length="195" mass="21954">MGMLAILLILVLLVGAASICKQKLTAGKQNYQESFMALKIALSCRHQAAKHVLEASQLHLLNDADLNRNLAKACGEAEWVLSQAVRSMSEESLRTLSKAESKLTALLRQLQNHLLNELKHREDACLSNQLEMLEVAESDILHLRRAYNRSAERYNRLLRKLPMSVCAYVLGHKNYAGLIKFEDSNTAQMSKHLMV</sequence>
<proteinExistence type="inferred from homology"/>
<evidence type="ECO:0000256" key="5">
    <source>
        <dbReference type="ARBA" id="ARBA00023136"/>
    </source>
</evidence>
<keyword evidence="4" id="KW-1133">Transmembrane helix</keyword>
<keyword evidence="7" id="KW-1185">Reference proteome</keyword>
<dbReference type="EMBL" id="PXYY01000047">
    <property type="protein sequence ID" value="PSJ80134.1"/>
    <property type="molecule type" value="Genomic_DNA"/>
</dbReference>
<accession>A0A2P7TZI1</accession>
<evidence type="ECO:0000256" key="1">
    <source>
        <dbReference type="ARBA" id="ARBA00004167"/>
    </source>
</evidence>
<dbReference type="AlphaFoldDB" id="A0A2P7TZI1"/>
<dbReference type="GO" id="GO:0016020">
    <property type="term" value="C:membrane"/>
    <property type="evidence" value="ECO:0007669"/>
    <property type="project" value="UniProtKB-SubCell"/>
</dbReference>
<evidence type="ECO:0000313" key="6">
    <source>
        <dbReference type="EMBL" id="PSJ80134.1"/>
    </source>
</evidence>
<keyword evidence="3" id="KW-0812">Transmembrane</keyword>
<reference evidence="6 7" key="1">
    <citation type="submission" date="2018-03" db="EMBL/GenBank/DDBJ databases">
        <title>Neisseria weixii sp. nov., isolated from the intestinal contents of Tibetan Plateau pika (Ochotona curzoniae) in Yushu, Qinghai Province, China.</title>
        <authorList>
            <person name="Gui Z."/>
        </authorList>
    </citation>
    <scope>NUCLEOTIDE SEQUENCE [LARGE SCALE GENOMIC DNA]</scope>
    <source>
        <strain evidence="6 7">ATCC 51483</strain>
    </source>
</reference>
<evidence type="ECO:0000256" key="4">
    <source>
        <dbReference type="ARBA" id="ARBA00022989"/>
    </source>
</evidence>
<comment type="caution">
    <text evidence="6">The sequence shown here is derived from an EMBL/GenBank/DDBJ whole genome shotgun (WGS) entry which is preliminary data.</text>
</comment>
<evidence type="ECO:0000256" key="3">
    <source>
        <dbReference type="ARBA" id="ARBA00022692"/>
    </source>
</evidence>
<dbReference type="SUPFAM" id="SSF140478">
    <property type="entry name" value="LemA-like"/>
    <property type="match status" value="1"/>
</dbReference>
<keyword evidence="5" id="KW-0472">Membrane</keyword>
<dbReference type="InterPro" id="IPR023353">
    <property type="entry name" value="LemA-like_dom_sf"/>
</dbReference>
<dbReference type="InterPro" id="IPR007156">
    <property type="entry name" value="MamQ_LemA"/>
</dbReference>
<evidence type="ECO:0000313" key="7">
    <source>
        <dbReference type="Proteomes" id="UP000241868"/>
    </source>
</evidence>
<dbReference type="Pfam" id="PF04011">
    <property type="entry name" value="LemA"/>
    <property type="match status" value="1"/>
</dbReference>
<organism evidence="6 7">
    <name type="scientific">Neisseria iguanae</name>
    <dbReference type="NCBI Taxonomy" id="90242"/>
    <lineage>
        <taxon>Bacteria</taxon>
        <taxon>Pseudomonadati</taxon>
        <taxon>Pseudomonadota</taxon>
        <taxon>Betaproteobacteria</taxon>
        <taxon>Neisseriales</taxon>
        <taxon>Neisseriaceae</taxon>
        <taxon>Neisseria</taxon>
    </lineage>
</organism>
<dbReference type="OrthoDB" id="8607038at2"/>
<dbReference type="Gene3D" id="1.20.1440.20">
    <property type="entry name" value="LemA-like domain"/>
    <property type="match status" value="1"/>
</dbReference>
<comment type="similarity">
    <text evidence="2">Belongs to the LemA family.</text>
</comment>
<comment type="subcellular location">
    <subcellularLocation>
        <location evidence="1">Membrane</location>
        <topology evidence="1">Single-pass membrane protein</topology>
    </subcellularLocation>
</comment>
<dbReference type="Proteomes" id="UP000241868">
    <property type="component" value="Unassembled WGS sequence"/>
</dbReference>
<evidence type="ECO:0000256" key="2">
    <source>
        <dbReference type="ARBA" id="ARBA00008854"/>
    </source>
</evidence>
<name>A0A2P7TZI1_9NEIS</name>
<evidence type="ECO:0008006" key="8">
    <source>
        <dbReference type="Google" id="ProtNLM"/>
    </source>
</evidence>